<dbReference type="Gramene" id="ONK67138">
    <property type="protein sequence ID" value="ONK67138"/>
    <property type="gene ID" value="A4U43_C06F16240"/>
</dbReference>
<keyword evidence="3" id="KW-1185">Reference proteome</keyword>
<evidence type="ECO:0000256" key="1">
    <source>
        <dbReference type="SAM" id="MobiDB-lite"/>
    </source>
</evidence>
<proteinExistence type="predicted"/>
<organism evidence="2 3">
    <name type="scientific">Asparagus officinalis</name>
    <name type="common">Garden asparagus</name>
    <dbReference type="NCBI Taxonomy" id="4686"/>
    <lineage>
        <taxon>Eukaryota</taxon>
        <taxon>Viridiplantae</taxon>
        <taxon>Streptophyta</taxon>
        <taxon>Embryophyta</taxon>
        <taxon>Tracheophyta</taxon>
        <taxon>Spermatophyta</taxon>
        <taxon>Magnoliopsida</taxon>
        <taxon>Liliopsida</taxon>
        <taxon>Asparagales</taxon>
        <taxon>Asparagaceae</taxon>
        <taxon>Asparagoideae</taxon>
        <taxon>Asparagus</taxon>
    </lineage>
</organism>
<dbReference type="EMBL" id="CM007386">
    <property type="protein sequence ID" value="ONK67138.1"/>
    <property type="molecule type" value="Genomic_DNA"/>
</dbReference>
<feature type="region of interest" description="Disordered" evidence="1">
    <location>
        <begin position="1"/>
        <end position="78"/>
    </location>
</feature>
<gene>
    <name evidence="2" type="ORF">A4U43_C06F16240</name>
</gene>
<sequence>MDQAKNRNKKRKANFDEENSSKQGMGKSSKGNRFNKQRRGGGRDLESKKMKSPTPAKPGDSSRQQITLRNMVKRKIQM</sequence>
<reference evidence="3" key="1">
    <citation type="journal article" date="2017" name="Nat. Commun.">
        <title>The asparagus genome sheds light on the origin and evolution of a young Y chromosome.</title>
        <authorList>
            <person name="Harkess A."/>
            <person name="Zhou J."/>
            <person name="Xu C."/>
            <person name="Bowers J.E."/>
            <person name="Van der Hulst R."/>
            <person name="Ayyampalayam S."/>
            <person name="Mercati F."/>
            <person name="Riccardi P."/>
            <person name="McKain M.R."/>
            <person name="Kakrana A."/>
            <person name="Tang H."/>
            <person name="Ray J."/>
            <person name="Groenendijk J."/>
            <person name="Arikit S."/>
            <person name="Mathioni S.M."/>
            <person name="Nakano M."/>
            <person name="Shan H."/>
            <person name="Telgmann-Rauber A."/>
            <person name="Kanno A."/>
            <person name="Yue Z."/>
            <person name="Chen H."/>
            <person name="Li W."/>
            <person name="Chen Y."/>
            <person name="Xu X."/>
            <person name="Zhang Y."/>
            <person name="Luo S."/>
            <person name="Chen H."/>
            <person name="Gao J."/>
            <person name="Mao Z."/>
            <person name="Pires J.C."/>
            <person name="Luo M."/>
            <person name="Kudrna D."/>
            <person name="Wing R.A."/>
            <person name="Meyers B.C."/>
            <person name="Yi K."/>
            <person name="Kong H."/>
            <person name="Lavrijsen P."/>
            <person name="Sunseri F."/>
            <person name="Falavigna A."/>
            <person name="Ye Y."/>
            <person name="Leebens-Mack J.H."/>
            <person name="Chen G."/>
        </authorList>
    </citation>
    <scope>NUCLEOTIDE SEQUENCE [LARGE SCALE GENOMIC DNA]</scope>
    <source>
        <strain evidence="3">cv. DH0086</strain>
    </source>
</reference>
<name>A0A5P1EMA5_ASPOF</name>
<accession>A0A5P1EMA5</accession>
<feature type="compositionally biased region" description="Basic residues" evidence="1">
    <location>
        <begin position="1"/>
        <end position="12"/>
    </location>
</feature>
<dbReference type="AlphaFoldDB" id="A0A5P1EMA5"/>
<protein>
    <submittedName>
        <fullName evidence="2">Uncharacterized protein</fullName>
    </submittedName>
</protein>
<evidence type="ECO:0000313" key="2">
    <source>
        <dbReference type="EMBL" id="ONK67138.1"/>
    </source>
</evidence>
<dbReference type="Proteomes" id="UP000243459">
    <property type="component" value="Chromosome 6"/>
</dbReference>
<feature type="compositionally biased region" description="Low complexity" evidence="1">
    <location>
        <begin position="21"/>
        <end position="31"/>
    </location>
</feature>
<evidence type="ECO:0000313" key="3">
    <source>
        <dbReference type="Proteomes" id="UP000243459"/>
    </source>
</evidence>